<organism evidence="2 3">
    <name type="scientific">Nocardia niwae</name>
    <dbReference type="NCBI Taxonomy" id="626084"/>
    <lineage>
        <taxon>Bacteria</taxon>
        <taxon>Bacillati</taxon>
        <taxon>Actinomycetota</taxon>
        <taxon>Actinomycetes</taxon>
        <taxon>Mycobacteriales</taxon>
        <taxon>Nocardiaceae</taxon>
        <taxon>Nocardia</taxon>
    </lineage>
</organism>
<accession>A0ABV2X828</accession>
<dbReference type="EMBL" id="JBEYBR010000017">
    <property type="protein sequence ID" value="MEU2122035.1"/>
    <property type="molecule type" value="Genomic_DNA"/>
</dbReference>
<protein>
    <submittedName>
        <fullName evidence="2">Uncharacterized protein</fullName>
    </submittedName>
</protein>
<gene>
    <name evidence="2" type="ORF">ABZ507_09375</name>
</gene>
<comment type="caution">
    <text evidence="2">The sequence shown here is derived from an EMBL/GenBank/DDBJ whole genome shotgun (WGS) entry which is preliminary data.</text>
</comment>
<proteinExistence type="predicted"/>
<evidence type="ECO:0000256" key="1">
    <source>
        <dbReference type="SAM" id="MobiDB-lite"/>
    </source>
</evidence>
<dbReference type="RefSeq" id="WP_357805373.1">
    <property type="nucleotide sequence ID" value="NZ_JBEYBM010000011.1"/>
</dbReference>
<dbReference type="Proteomes" id="UP001550535">
    <property type="component" value="Unassembled WGS sequence"/>
</dbReference>
<reference evidence="2 3" key="1">
    <citation type="submission" date="2024-06" db="EMBL/GenBank/DDBJ databases">
        <title>The Natural Products Discovery Center: Release of the First 8490 Sequenced Strains for Exploring Actinobacteria Biosynthetic Diversity.</title>
        <authorList>
            <person name="Kalkreuter E."/>
            <person name="Kautsar S.A."/>
            <person name="Yang D."/>
            <person name="Bader C.D."/>
            <person name="Teijaro C.N."/>
            <person name="Fluegel L."/>
            <person name="Davis C.M."/>
            <person name="Simpson J.R."/>
            <person name="Lauterbach L."/>
            <person name="Steele A.D."/>
            <person name="Gui C."/>
            <person name="Meng S."/>
            <person name="Li G."/>
            <person name="Viehrig K."/>
            <person name="Ye F."/>
            <person name="Su P."/>
            <person name="Kiefer A.F."/>
            <person name="Nichols A."/>
            <person name="Cepeda A.J."/>
            <person name="Yan W."/>
            <person name="Fan B."/>
            <person name="Jiang Y."/>
            <person name="Adhikari A."/>
            <person name="Zheng C.-J."/>
            <person name="Schuster L."/>
            <person name="Cowan T.M."/>
            <person name="Smanski M.J."/>
            <person name="Chevrette M.G."/>
            <person name="De Carvalho L.P.S."/>
            <person name="Shen B."/>
        </authorList>
    </citation>
    <scope>NUCLEOTIDE SEQUENCE [LARGE SCALE GENOMIC DNA]</scope>
    <source>
        <strain evidence="2 3">NPDC019434</strain>
    </source>
</reference>
<keyword evidence="3" id="KW-1185">Reference proteome</keyword>
<evidence type="ECO:0000313" key="3">
    <source>
        <dbReference type="Proteomes" id="UP001550535"/>
    </source>
</evidence>
<evidence type="ECO:0000313" key="2">
    <source>
        <dbReference type="EMBL" id="MEU2122035.1"/>
    </source>
</evidence>
<name>A0ABV2X828_9NOCA</name>
<sequence length="540" mass="60012">MARRMTDILGNPKFRLDDRYRLEPVSRSREVATGLSARVHDPAWALTRQWQFGEFTGQDAGSPVLVELTGHSTIISAWRPAGRQGELEPDRTWRAYDPRSGPLDEMVESEDLAKPDQLQRLEGGAQFLRLLHEHGLGSRTADALAAYAFPDPPTGATDLVTLLAAKVPDADRIAAGPSVPGLDAVRKEWLNWWKSLFPADLPDAFDPHRFEHRVDLSIGDKVFHAEEYLGDGLDWFTVDLDPTAVAAPPGPGGPQATLRAFQREALPTTVRYGGVPADRFWEMEDAQIDFGSTEVETLDTGRLLLIGFAEVYGNDWFQLPLEVPAGSLTVLDRLVVCDSFGGKHEIPRAGTRDAGWNLFTVSGTEDGLLVMPSERGVVGEPLETVALLRDEMANMAWAVERYYTDDRGVRVDRRERWLRGAPEASPPSEFGSYAVRTIVPDFWLPLVPHAIGPAEIRFALVPLLQPGFDSTPRGRLLRPGEWVHEEEIPRDAAVVTRRNVLSRWFDGSWHSWVRREKDPGGGEGSSGLAFDIVRPSEPWP</sequence>
<feature type="region of interest" description="Disordered" evidence="1">
    <location>
        <begin position="515"/>
        <end position="540"/>
    </location>
</feature>